<evidence type="ECO:0000313" key="1">
    <source>
        <dbReference type="EMBL" id="SVB03192.1"/>
    </source>
</evidence>
<accession>A0A382AQ06</accession>
<gene>
    <name evidence="1" type="ORF">METZ01_LOCUS156046</name>
</gene>
<feature type="non-terminal residue" evidence="1">
    <location>
        <position position="34"/>
    </location>
</feature>
<protein>
    <submittedName>
        <fullName evidence="1">Uncharacterized protein</fullName>
    </submittedName>
</protein>
<reference evidence="1" key="1">
    <citation type="submission" date="2018-05" db="EMBL/GenBank/DDBJ databases">
        <authorList>
            <person name="Lanie J.A."/>
            <person name="Ng W.-L."/>
            <person name="Kazmierczak K.M."/>
            <person name="Andrzejewski T.M."/>
            <person name="Davidsen T.M."/>
            <person name="Wayne K.J."/>
            <person name="Tettelin H."/>
            <person name="Glass J.I."/>
            <person name="Rusch D."/>
            <person name="Podicherti R."/>
            <person name="Tsui H.-C.T."/>
            <person name="Winkler M.E."/>
        </authorList>
    </citation>
    <scope>NUCLEOTIDE SEQUENCE</scope>
</reference>
<dbReference type="EMBL" id="UINC01026191">
    <property type="protein sequence ID" value="SVB03192.1"/>
    <property type="molecule type" value="Genomic_DNA"/>
</dbReference>
<proteinExistence type="predicted"/>
<name>A0A382AQ06_9ZZZZ</name>
<dbReference type="AlphaFoldDB" id="A0A382AQ06"/>
<sequence>MQKKFEEQKFLLLARLDVVKRIDIISAVPSSLFA</sequence>
<organism evidence="1">
    <name type="scientific">marine metagenome</name>
    <dbReference type="NCBI Taxonomy" id="408172"/>
    <lineage>
        <taxon>unclassified sequences</taxon>
        <taxon>metagenomes</taxon>
        <taxon>ecological metagenomes</taxon>
    </lineage>
</organism>